<keyword evidence="2" id="KW-1185">Reference proteome</keyword>
<dbReference type="InterPro" id="IPR011990">
    <property type="entry name" value="TPR-like_helical_dom_sf"/>
</dbReference>
<dbReference type="KEGG" id="psl:Psta_0968"/>
<dbReference type="eggNOG" id="COG1729">
    <property type="taxonomic scope" value="Bacteria"/>
</dbReference>
<dbReference type="Proteomes" id="UP000001887">
    <property type="component" value="Chromosome"/>
</dbReference>
<dbReference type="HOGENOM" id="CLU_760433_0_0_0"/>
<accession>D2R7F7</accession>
<reference evidence="1 2" key="1">
    <citation type="journal article" date="2009" name="Stand. Genomic Sci.">
        <title>Complete genome sequence of Pirellula staleyi type strain (ATCC 27377).</title>
        <authorList>
            <person name="Clum A."/>
            <person name="Tindall B.J."/>
            <person name="Sikorski J."/>
            <person name="Ivanova N."/>
            <person name="Mavrommatis K."/>
            <person name="Lucas S."/>
            <person name="Glavina del Rio T."/>
            <person name="Nolan M."/>
            <person name="Chen F."/>
            <person name="Tice H."/>
            <person name="Pitluck S."/>
            <person name="Cheng J.F."/>
            <person name="Chertkov O."/>
            <person name="Brettin T."/>
            <person name="Han C."/>
            <person name="Detter J.C."/>
            <person name="Kuske C."/>
            <person name="Bruce D."/>
            <person name="Goodwin L."/>
            <person name="Ovchinikova G."/>
            <person name="Pati A."/>
            <person name="Mikhailova N."/>
            <person name="Chen A."/>
            <person name="Palaniappan K."/>
            <person name="Land M."/>
            <person name="Hauser L."/>
            <person name="Chang Y.J."/>
            <person name="Jeffries C.D."/>
            <person name="Chain P."/>
            <person name="Rohde M."/>
            <person name="Goker M."/>
            <person name="Bristow J."/>
            <person name="Eisen J.A."/>
            <person name="Markowitz V."/>
            <person name="Hugenholtz P."/>
            <person name="Kyrpides N.C."/>
            <person name="Klenk H.P."/>
            <person name="Lapidus A."/>
        </authorList>
    </citation>
    <scope>NUCLEOTIDE SEQUENCE [LARGE SCALE GENOMIC DNA]</scope>
    <source>
        <strain evidence="2">ATCC 27377 / DSM 6068 / ICPB 4128</strain>
    </source>
</reference>
<dbReference type="AlphaFoldDB" id="D2R7F7"/>
<dbReference type="STRING" id="530564.Psta_0968"/>
<dbReference type="Pfam" id="PF13174">
    <property type="entry name" value="TPR_6"/>
    <property type="match status" value="1"/>
</dbReference>
<protein>
    <recommendedName>
        <fullName evidence="3">Tetratricopeptide repeat protein</fullName>
    </recommendedName>
</protein>
<gene>
    <name evidence="1" type="ordered locus">Psta_0968</name>
</gene>
<evidence type="ECO:0008006" key="3">
    <source>
        <dbReference type="Google" id="ProtNLM"/>
    </source>
</evidence>
<dbReference type="Gene3D" id="1.25.40.10">
    <property type="entry name" value="Tetratricopeptide repeat domain"/>
    <property type="match status" value="1"/>
</dbReference>
<dbReference type="InterPro" id="IPR019734">
    <property type="entry name" value="TPR_rpt"/>
</dbReference>
<name>D2R7F7_PIRSD</name>
<sequence precursor="true">MLAIARTTATKVSVDVKNTGKTLLLGVLCVVVAAAQCVAQEVPTSSDELDRVTMTASTSSDLLTTRTGRIVDYTGRLLKLQVPTGSVEEFPAARVRSISFTRSALHREALAELSAGNIESAIDRLRQARRDESRAFVIREITADMVRGHLELEQWDRAGEEFRVLLASDPETIFAPLTPVAWKGASLTAPQEAAATQWSQSRDALVRVMGASWLLATKQRAQAIEQLASLSSDADPRVAALAWQQRWRTQVVTAKPEDVTRWKQQLIGMPREVQGVGWYVVGEGLARVGESEQAAIAYLRAALEHREHAALAADALLAAGKQLDKLGRLEQAKSLWKELVTDFPATAAAREGQSRLDATKPPPK</sequence>
<evidence type="ECO:0000313" key="1">
    <source>
        <dbReference type="EMBL" id="ADB15653.1"/>
    </source>
</evidence>
<dbReference type="EMBL" id="CP001848">
    <property type="protein sequence ID" value="ADB15653.1"/>
    <property type="molecule type" value="Genomic_DNA"/>
</dbReference>
<organism evidence="1 2">
    <name type="scientific">Pirellula staleyi (strain ATCC 27377 / DSM 6068 / ICPB 4128)</name>
    <name type="common">Pirella staleyi</name>
    <dbReference type="NCBI Taxonomy" id="530564"/>
    <lineage>
        <taxon>Bacteria</taxon>
        <taxon>Pseudomonadati</taxon>
        <taxon>Planctomycetota</taxon>
        <taxon>Planctomycetia</taxon>
        <taxon>Pirellulales</taxon>
        <taxon>Pirellulaceae</taxon>
        <taxon>Pirellula</taxon>
    </lineage>
</organism>
<dbReference type="SUPFAM" id="SSF48452">
    <property type="entry name" value="TPR-like"/>
    <property type="match status" value="1"/>
</dbReference>
<evidence type="ECO:0000313" key="2">
    <source>
        <dbReference type="Proteomes" id="UP000001887"/>
    </source>
</evidence>
<proteinExistence type="predicted"/>